<evidence type="ECO:0000313" key="1">
    <source>
        <dbReference type="EMBL" id="OPJ58663.1"/>
    </source>
</evidence>
<comment type="caution">
    <text evidence="1">The sequence shown here is derived from an EMBL/GenBank/DDBJ whole genome shotgun (WGS) entry which is preliminary data.</text>
</comment>
<evidence type="ECO:0000313" key="2">
    <source>
        <dbReference type="Proteomes" id="UP000191056"/>
    </source>
</evidence>
<reference evidence="1 2" key="1">
    <citation type="submission" date="2017-03" db="EMBL/GenBank/DDBJ databases">
        <title>Genome sequence of Clostridium chromiireducens DSM 23318.</title>
        <authorList>
            <person name="Poehlein A."/>
            <person name="Daniel R."/>
        </authorList>
    </citation>
    <scope>NUCLEOTIDE SEQUENCE [LARGE SCALE GENOMIC DNA]</scope>
    <source>
        <strain evidence="1 2">DSM 23318</strain>
    </source>
</reference>
<dbReference type="Proteomes" id="UP000191056">
    <property type="component" value="Unassembled WGS sequence"/>
</dbReference>
<name>A0A1V4IFD2_9CLOT</name>
<sequence>MGTIFRGLEVVDRLKRDVREEELKDFKDMLNDEMKELNKELAVKEK</sequence>
<protein>
    <submittedName>
        <fullName evidence="1">Uncharacterized protein</fullName>
    </submittedName>
</protein>
<proteinExistence type="predicted"/>
<dbReference type="EMBL" id="MZGT01000062">
    <property type="protein sequence ID" value="OPJ58663.1"/>
    <property type="molecule type" value="Genomic_DNA"/>
</dbReference>
<keyword evidence="2" id="KW-1185">Reference proteome</keyword>
<dbReference type="STRING" id="225345.CLCHR_37820"/>
<gene>
    <name evidence="1" type="ORF">CLCHR_37820</name>
</gene>
<organism evidence="1 2">
    <name type="scientific">Clostridium chromiireducens</name>
    <dbReference type="NCBI Taxonomy" id="225345"/>
    <lineage>
        <taxon>Bacteria</taxon>
        <taxon>Bacillati</taxon>
        <taxon>Bacillota</taxon>
        <taxon>Clostridia</taxon>
        <taxon>Eubacteriales</taxon>
        <taxon>Clostridiaceae</taxon>
        <taxon>Clostridium</taxon>
    </lineage>
</organism>
<accession>A0A1V4IFD2</accession>
<dbReference type="AlphaFoldDB" id="A0A1V4IFD2"/>
<dbReference type="RefSeq" id="WP_169896847.1">
    <property type="nucleotide sequence ID" value="NZ_MZGT01000062.1"/>
</dbReference>